<organism evidence="9 10">
    <name type="scientific">Aureobasidium pullulans</name>
    <name type="common">Black yeast</name>
    <name type="synonym">Pullularia pullulans</name>
    <dbReference type="NCBI Taxonomy" id="5580"/>
    <lineage>
        <taxon>Eukaryota</taxon>
        <taxon>Fungi</taxon>
        <taxon>Dikarya</taxon>
        <taxon>Ascomycota</taxon>
        <taxon>Pezizomycotina</taxon>
        <taxon>Dothideomycetes</taxon>
        <taxon>Dothideomycetidae</taxon>
        <taxon>Dothideales</taxon>
        <taxon>Saccotheciaceae</taxon>
        <taxon>Aureobasidium</taxon>
    </lineage>
</organism>
<feature type="transmembrane region" description="Helical" evidence="6">
    <location>
        <begin position="45"/>
        <end position="65"/>
    </location>
</feature>
<evidence type="ECO:0000313" key="9">
    <source>
        <dbReference type="EMBL" id="KAK5999979.1"/>
    </source>
</evidence>
<reference evidence="9 10" key="1">
    <citation type="submission" date="2023-11" db="EMBL/GenBank/DDBJ databases">
        <title>Draft genome sequence and annotation of the polyextremotolerant black yeast-like fungus Aureobasidium pullulans NRRL 62042.</title>
        <authorList>
            <person name="Dielentheis-Frenken M.R.E."/>
            <person name="Wibberg D."/>
            <person name="Blank L.M."/>
            <person name="Tiso T."/>
        </authorList>
    </citation>
    <scope>NUCLEOTIDE SEQUENCE [LARGE SCALE GENOMIC DNA]</scope>
    <source>
        <strain evidence="9 10">NRRL 62042</strain>
    </source>
</reference>
<protein>
    <recommendedName>
        <fullName evidence="11">Cation efflux protein cytoplasmic domain-containing protein</fullName>
    </recommendedName>
</protein>
<keyword evidence="4 6" id="KW-1133">Transmembrane helix</keyword>
<accession>A0ABR0T6X0</accession>
<dbReference type="InterPro" id="IPR027469">
    <property type="entry name" value="Cation_efflux_TMD_sf"/>
</dbReference>
<dbReference type="InterPro" id="IPR036837">
    <property type="entry name" value="Cation_efflux_CTD_sf"/>
</dbReference>
<proteinExistence type="predicted"/>
<dbReference type="InterPro" id="IPR050291">
    <property type="entry name" value="CDF_Transporter"/>
</dbReference>
<sequence length="438" mass="48474">MYASSAVQDLRSYSDVMGGISIPNQALLRHTDMGEAHAKPWLKVFIYHLNLVCFPPIIILVPVAMATTTVELASVTSTDIELQQLQGRVVETPDITTLSQLLNRKTRQARTFHKTQNEHIARLVDVARDPTATRIADDRPDKSALHVKAAIYFSIYGTILVAGLQIYAAVSTLSLSLFVTMAESCCEAISNIGLNYLHRKSKKLGGSIRWPAGAERLSNAGNICFAFALMAVSLVLVVESIRALASDGHELNKFHIEAIIAAAIGFGIKLFLAIYCFIFRKHSSQLEMLWEDNRNDCFEYGFAIFTSAAGAKLKWWVDPAGAMLIACVIITTWIATVRSEFLQLCGLGAPANVVQELIFITLRHSDLILKVDSANAYHWGEDLFVEVDIVMSPDCSLRQAHDVSQALQDKLETVEGVARAFVHVDYETSHSPEHRKTR</sequence>
<comment type="subcellular location">
    <subcellularLocation>
        <location evidence="1">Membrane</location>
        <topology evidence="1">Multi-pass membrane protein</topology>
    </subcellularLocation>
</comment>
<feature type="transmembrane region" description="Helical" evidence="6">
    <location>
        <begin position="315"/>
        <end position="335"/>
    </location>
</feature>
<keyword evidence="5 6" id="KW-0472">Membrane</keyword>
<evidence type="ECO:0000256" key="2">
    <source>
        <dbReference type="ARBA" id="ARBA00022448"/>
    </source>
</evidence>
<dbReference type="PANTHER" id="PTHR43840:SF12">
    <property type="entry name" value="CATION DIFFUSION FACILITATOR 1 (AFU_ORTHOLOGUE AFUA_1G14440)"/>
    <property type="match status" value="1"/>
</dbReference>
<feature type="transmembrane region" description="Helical" evidence="6">
    <location>
        <begin position="149"/>
        <end position="169"/>
    </location>
</feature>
<dbReference type="EMBL" id="JASGXD010000020">
    <property type="protein sequence ID" value="KAK5999979.1"/>
    <property type="molecule type" value="Genomic_DNA"/>
</dbReference>
<dbReference type="Proteomes" id="UP001341245">
    <property type="component" value="Unassembled WGS sequence"/>
</dbReference>
<feature type="domain" description="Cation efflux protein transmembrane" evidence="7">
    <location>
        <begin position="153"/>
        <end position="344"/>
    </location>
</feature>
<feature type="transmembrane region" description="Helical" evidence="6">
    <location>
        <begin position="258"/>
        <end position="278"/>
    </location>
</feature>
<keyword evidence="3 6" id="KW-0812">Transmembrane</keyword>
<evidence type="ECO:0000256" key="6">
    <source>
        <dbReference type="SAM" id="Phobius"/>
    </source>
</evidence>
<evidence type="ECO:0000259" key="7">
    <source>
        <dbReference type="Pfam" id="PF01545"/>
    </source>
</evidence>
<dbReference type="Pfam" id="PF16916">
    <property type="entry name" value="ZT_dimer"/>
    <property type="match status" value="1"/>
</dbReference>
<dbReference type="SUPFAM" id="SSF160240">
    <property type="entry name" value="Cation efflux protein cytoplasmic domain-like"/>
    <property type="match status" value="1"/>
</dbReference>
<name>A0ABR0T6X0_AURPU</name>
<evidence type="ECO:0000256" key="4">
    <source>
        <dbReference type="ARBA" id="ARBA00022989"/>
    </source>
</evidence>
<dbReference type="Pfam" id="PF01545">
    <property type="entry name" value="Cation_efflux"/>
    <property type="match status" value="1"/>
</dbReference>
<evidence type="ECO:0000259" key="8">
    <source>
        <dbReference type="Pfam" id="PF16916"/>
    </source>
</evidence>
<keyword evidence="2" id="KW-0813">Transport</keyword>
<feature type="transmembrane region" description="Helical" evidence="6">
    <location>
        <begin position="217"/>
        <end position="238"/>
    </location>
</feature>
<dbReference type="PANTHER" id="PTHR43840">
    <property type="entry name" value="MITOCHONDRIAL METAL TRANSPORTER 1-RELATED"/>
    <property type="match status" value="1"/>
</dbReference>
<dbReference type="SUPFAM" id="SSF161111">
    <property type="entry name" value="Cation efflux protein transmembrane domain-like"/>
    <property type="match status" value="1"/>
</dbReference>
<keyword evidence="10" id="KW-1185">Reference proteome</keyword>
<gene>
    <name evidence="9" type="ORF">QM012_005067</name>
</gene>
<dbReference type="Gene3D" id="1.20.1510.10">
    <property type="entry name" value="Cation efflux protein transmembrane domain"/>
    <property type="match status" value="1"/>
</dbReference>
<evidence type="ECO:0000256" key="5">
    <source>
        <dbReference type="ARBA" id="ARBA00023136"/>
    </source>
</evidence>
<evidence type="ECO:0008006" key="11">
    <source>
        <dbReference type="Google" id="ProtNLM"/>
    </source>
</evidence>
<dbReference type="Gene3D" id="3.30.70.1350">
    <property type="entry name" value="Cation efflux protein, cytoplasmic domain"/>
    <property type="match status" value="1"/>
</dbReference>
<dbReference type="InterPro" id="IPR027470">
    <property type="entry name" value="Cation_efflux_CTD"/>
</dbReference>
<dbReference type="InterPro" id="IPR058533">
    <property type="entry name" value="Cation_efflux_TM"/>
</dbReference>
<evidence type="ECO:0000256" key="3">
    <source>
        <dbReference type="ARBA" id="ARBA00022692"/>
    </source>
</evidence>
<evidence type="ECO:0000256" key="1">
    <source>
        <dbReference type="ARBA" id="ARBA00004141"/>
    </source>
</evidence>
<evidence type="ECO:0000313" key="10">
    <source>
        <dbReference type="Proteomes" id="UP001341245"/>
    </source>
</evidence>
<feature type="domain" description="Cation efflux protein cytoplasmic" evidence="8">
    <location>
        <begin position="366"/>
        <end position="425"/>
    </location>
</feature>
<comment type="caution">
    <text evidence="9">The sequence shown here is derived from an EMBL/GenBank/DDBJ whole genome shotgun (WGS) entry which is preliminary data.</text>
</comment>